<evidence type="ECO:0000256" key="1">
    <source>
        <dbReference type="ARBA" id="ARBA00022490"/>
    </source>
</evidence>
<evidence type="ECO:0000313" key="5">
    <source>
        <dbReference type="JaponicusDB" id="SJAG_01302"/>
    </source>
</evidence>
<comment type="function">
    <text evidence="3">Plays a central role in 2-thiolation of mcm(5)S(2)U at tRNA wobble positions of tRNA(Lys), tRNA(Glu) and tRNA(Gln). May act by forming a heterodimer with NCS6 that ligates sulfur from thiocarboxylated URM1 onto the uridine of tRNAs at wobble position. Prior mcm(5) tRNA modification by the elongator complex is required for 2-thiolation. May also be involved in protein urmylation.</text>
</comment>
<dbReference type="AlphaFoldDB" id="B6K0A9"/>
<dbReference type="VEuPathDB" id="FungiDB:SJAG_01302"/>
<keyword evidence="1 3" id="KW-0963">Cytoplasm</keyword>
<dbReference type="PANTHER" id="PTHR20882">
    <property type="entry name" value="CYTOPLASMIC TRNA 2-THIOLATION PROTEIN 2"/>
    <property type="match status" value="1"/>
</dbReference>
<evidence type="ECO:0000256" key="2">
    <source>
        <dbReference type="ARBA" id="ARBA00022694"/>
    </source>
</evidence>
<gene>
    <name evidence="5" type="primary">ctu2</name>
    <name evidence="3" type="synonym">CTU2</name>
    <name evidence="3" type="synonym">NCS2</name>
    <name evidence="4" type="ORF">SJAG_01302</name>
</gene>
<dbReference type="GeneID" id="7052376"/>
<keyword evidence="2 3" id="KW-0819">tRNA processing</keyword>
<dbReference type="RefSeq" id="XP_002172552.1">
    <property type="nucleotide sequence ID" value="XM_002172516.1"/>
</dbReference>
<dbReference type="GO" id="GO:0002143">
    <property type="term" value="P:tRNA wobble position uridine thiolation"/>
    <property type="evidence" value="ECO:0000318"/>
    <property type="project" value="GO_Central"/>
</dbReference>
<dbReference type="InterPro" id="IPR019407">
    <property type="entry name" value="CTU2"/>
</dbReference>
<dbReference type="GO" id="GO:0032447">
    <property type="term" value="P:protein urmylation"/>
    <property type="evidence" value="ECO:0007669"/>
    <property type="project" value="UniProtKB-UniRule"/>
</dbReference>
<dbReference type="GO" id="GO:0016783">
    <property type="term" value="F:sulfurtransferase activity"/>
    <property type="evidence" value="ECO:0000318"/>
    <property type="project" value="GO_Central"/>
</dbReference>
<dbReference type="HAMAP" id="MF_03054">
    <property type="entry name" value="CTU2"/>
    <property type="match status" value="1"/>
</dbReference>
<sequence length="375" mass="42052">MESSEKVLLCKKCKAKAVIEARSDAFCEACYIRSIENKIRRQFELLRPNLVDKCSKKALVCVSGGLNSMAMLETVYYLSSYREDNYRPMFGDLIAVHLQLPTSTVEEEDMIRTVIKQKYPKCAYVYVSEHEYMSQCTYVNALGSQVREPAVSTAETEQTNFLNVSSTTSRQDLLHRMRDRVLLQLAHENHCDTLVYGDSASTLAAKTLELVAEGRGHAIPASTGVCTRPAVAPDVAILRPLREVLEQELRSYMGMKGLQFVSRELDSRLTTMFDVSKNYFLNLGEQFPSLVSTIVRTSGKLSAPQDGVCCRLCLLPMQENTHSWLNSTTVQHPTNLELSDEACKQQRDDVCYGCMVSLGGLKAPLAWPRFVAKQS</sequence>
<dbReference type="GO" id="GO:0002144">
    <property type="term" value="C:cytosolic tRNA wobble base thiouridylase complex"/>
    <property type="evidence" value="ECO:0007669"/>
    <property type="project" value="EnsemblFungi"/>
</dbReference>
<dbReference type="Pfam" id="PF10288">
    <property type="entry name" value="CTU2"/>
    <property type="match status" value="1"/>
</dbReference>
<evidence type="ECO:0000256" key="3">
    <source>
        <dbReference type="HAMAP-Rule" id="MF_03054"/>
    </source>
</evidence>
<dbReference type="GO" id="GO:0103016">
    <property type="term" value="F:tRNA-uridine 2-sulfurtransferase activity"/>
    <property type="evidence" value="ECO:0007669"/>
    <property type="project" value="EnsemblFungi"/>
</dbReference>
<dbReference type="UniPathway" id="UPA00988"/>
<organism evidence="4 6">
    <name type="scientific">Schizosaccharomyces japonicus (strain yFS275 / FY16936)</name>
    <name type="common">Fission yeast</name>
    <dbReference type="NCBI Taxonomy" id="402676"/>
    <lineage>
        <taxon>Eukaryota</taxon>
        <taxon>Fungi</taxon>
        <taxon>Dikarya</taxon>
        <taxon>Ascomycota</taxon>
        <taxon>Taphrinomycotina</taxon>
        <taxon>Schizosaccharomycetes</taxon>
        <taxon>Schizosaccharomycetales</taxon>
        <taxon>Schizosaccharomycetaceae</taxon>
        <taxon>Schizosaccharomyces</taxon>
    </lineage>
</organism>
<dbReference type="EMBL" id="KE651168">
    <property type="protein sequence ID" value="EEB06259.1"/>
    <property type="molecule type" value="Genomic_DNA"/>
</dbReference>
<keyword evidence="6" id="KW-1185">Reference proteome</keyword>
<accession>B6K0A9</accession>
<dbReference type="OMA" id="KQRKQMM"/>
<dbReference type="JaponicusDB" id="SJAG_01302">
    <property type="gene designation" value="ctu2"/>
</dbReference>
<dbReference type="eggNOG" id="KOG2594">
    <property type="taxonomic scope" value="Eukaryota"/>
</dbReference>
<dbReference type="PANTHER" id="PTHR20882:SF14">
    <property type="entry name" value="CYTOPLASMIC TRNA 2-THIOLATION PROTEIN 2"/>
    <property type="match status" value="1"/>
</dbReference>
<dbReference type="SUPFAM" id="SSF52402">
    <property type="entry name" value="Adenine nucleotide alpha hydrolases-like"/>
    <property type="match status" value="1"/>
</dbReference>
<dbReference type="InterPro" id="IPR014729">
    <property type="entry name" value="Rossmann-like_a/b/a_fold"/>
</dbReference>
<dbReference type="Gene3D" id="3.40.50.620">
    <property type="entry name" value="HUPs"/>
    <property type="match status" value="1"/>
</dbReference>
<dbReference type="OrthoDB" id="25129at2759"/>
<dbReference type="GO" id="GO:0016779">
    <property type="term" value="F:nucleotidyltransferase activity"/>
    <property type="evidence" value="ECO:0007669"/>
    <property type="project" value="UniProtKB-UniRule"/>
</dbReference>
<comment type="pathway">
    <text evidence="3">tRNA modification; 5-methoxycarbonylmethyl-2-thiouridine-tRNA biosynthesis.</text>
</comment>
<comment type="subcellular location">
    <subcellularLocation>
        <location evidence="3">Cytoplasm</location>
    </subcellularLocation>
</comment>
<dbReference type="STRING" id="402676.B6K0A9"/>
<protein>
    <recommendedName>
        <fullName evidence="3">Cytoplasmic tRNA 2-thiolation protein 2</fullName>
    </recommendedName>
</protein>
<proteinExistence type="inferred from homology"/>
<reference evidence="4 6" key="1">
    <citation type="journal article" date="2011" name="Science">
        <title>Comparative functional genomics of the fission yeasts.</title>
        <authorList>
            <person name="Rhind N."/>
            <person name="Chen Z."/>
            <person name="Yassour M."/>
            <person name="Thompson D.A."/>
            <person name="Haas B.J."/>
            <person name="Habib N."/>
            <person name="Wapinski I."/>
            <person name="Roy S."/>
            <person name="Lin M.F."/>
            <person name="Heiman D.I."/>
            <person name="Young S.K."/>
            <person name="Furuya K."/>
            <person name="Guo Y."/>
            <person name="Pidoux A."/>
            <person name="Chen H.M."/>
            <person name="Robbertse B."/>
            <person name="Goldberg J.M."/>
            <person name="Aoki K."/>
            <person name="Bayne E.H."/>
            <person name="Berlin A.M."/>
            <person name="Desjardins C.A."/>
            <person name="Dobbs E."/>
            <person name="Dukaj L."/>
            <person name="Fan L."/>
            <person name="FitzGerald M.G."/>
            <person name="French C."/>
            <person name="Gujja S."/>
            <person name="Hansen K."/>
            <person name="Keifenheim D."/>
            <person name="Levin J.Z."/>
            <person name="Mosher R.A."/>
            <person name="Mueller C.A."/>
            <person name="Pfiffner J."/>
            <person name="Priest M."/>
            <person name="Russ C."/>
            <person name="Smialowska A."/>
            <person name="Swoboda P."/>
            <person name="Sykes S.M."/>
            <person name="Vaughn M."/>
            <person name="Vengrova S."/>
            <person name="Yoder R."/>
            <person name="Zeng Q."/>
            <person name="Allshire R."/>
            <person name="Baulcombe D."/>
            <person name="Birren B.W."/>
            <person name="Brown W."/>
            <person name="Ekwall K."/>
            <person name="Kellis M."/>
            <person name="Leatherwood J."/>
            <person name="Levin H."/>
            <person name="Margalit H."/>
            <person name="Martienssen R."/>
            <person name="Nieduszynski C.A."/>
            <person name="Spatafora J.W."/>
            <person name="Friedman N."/>
            <person name="Dalgaard J.Z."/>
            <person name="Baumann P."/>
            <person name="Niki H."/>
            <person name="Regev A."/>
            <person name="Nusbaum C."/>
        </authorList>
    </citation>
    <scope>NUCLEOTIDE SEQUENCE [LARGE SCALE GENOMIC DNA]</scope>
    <source>
        <strain evidence="6">yFS275 / FY16936</strain>
    </source>
</reference>
<comment type="similarity">
    <text evidence="3">Belongs to the CTU2/NCS2 family.</text>
</comment>
<name>B6K0A9_SCHJY</name>
<evidence type="ECO:0000313" key="4">
    <source>
        <dbReference type="EMBL" id="EEB06259.1"/>
    </source>
</evidence>
<dbReference type="GO" id="GO:0005829">
    <property type="term" value="C:cytosol"/>
    <property type="evidence" value="ECO:0000318"/>
    <property type="project" value="GO_Central"/>
</dbReference>
<evidence type="ECO:0000313" key="6">
    <source>
        <dbReference type="Proteomes" id="UP000001744"/>
    </source>
</evidence>
<dbReference type="HOGENOM" id="CLU_024534_1_0_1"/>
<dbReference type="Proteomes" id="UP000001744">
    <property type="component" value="Unassembled WGS sequence"/>
</dbReference>
<dbReference type="GO" id="GO:0000049">
    <property type="term" value="F:tRNA binding"/>
    <property type="evidence" value="ECO:0007669"/>
    <property type="project" value="InterPro"/>
</dbReference>